<accession>A0A6L5E8D9</accession>
<name>A0A6L5E8D9_9ENTR</name>
<dbReference type="EMBL" id="WHIY01000004">
    <property type="protein sequence ID" value="MPQ50820.1"/>
    <property type="molecule type" value="Genomic_DNA"/>
</dbReference>
<keyword evidence="2" id="KW-1185">Reference proteome</keyword>
<organism evidence="1 2">
    <name type="scientific">Citrobacter telavivensis</name>
    <dbReference type="NCBI Taxonomy" id="2653932"/>
    <lineage>
        <taxon>Bacteria</taxon>
        <taxon>Pseudomonadati</taxon>
        <taxon>Pseudomonadota</taxon>
        <taxon>Gammaproteobacteria</taxon>
        <taxon>Enterobacterales</taxon>
        <taxon>Enterobacteriaceae</taxon>
        <taxon>Citrobacter</taxon>
    </lineage>
</organism>
<evidence type="ECO:0000313" key="2">
    <source>
        <dbReference type="Proteomes" id="UP000475079"/>
    </source>
</evidence>
<reference evidence="1 2" key="1">
    <citation type="submission" date="2019-10" db="EMBL/GenBank/DDBJ databases">
        <title>Characterization of a new Citrobacter species.</title>
        <authorList>
            <person name="Goncalves Ribeiro T."/>
            <person name="Izdebski R."/>
            <person name="Urbanowicz P."/>
            <person name="Carmeli Y."/>
            <person name="Gniadkowski M."/>
            <person name="Peixe L."/>
        </authorList>
    </citation>
    <scope>NUCLEOTIDE SEQUENCE [LARGE SCALE GENOMIC DNA]</scope>
    <source>
        <strain evidence="1 2">NMI7905_11</strain>
    </source>
</reference>
<proteinExistence type="predicted"/>
<evidence type="ECO:0000313" key="1">
    <source>
        <dbReference type="EMBL" id="MPQ50820.1"/>
    </source>
</evidence>
<protein>
    <submittedName>
        <fullName evidence="1">Fur-regulated protein</fullName>
    </submittedName>
</protein>
<gene>
    <name evidence="1" type="ORF">GBB84_07845</name>
</gene>
<dbReference type="Proteomes" id="UP000475079">
    <property type="component" value="Unassembled WGS sequence"/>
</dbReference>
<sequence>MKILAFINPPGSYMQNETKEMVIFLRDDGISLQYPDGQCAGYGIDGNIQIFLGQSTYLFPRKIILHDQRTTNFTRKQSGNES</sequence>
<comment type="caution">
    <text evidence="1">The sequence shown here is derived from an EMBL/GenBank/DDBJ whole genome shotgun (WGS) entry which is preliminary data.</text>
</comment>
<dbReference type="AlphaFoldDB" id="A0A6L5E8D9"/>